<comment type="similarity">
    <text evidence="4 5">Belongs to the cytochrome b5 family.</text>
</comment>
<dbReference type="PROSITE" id="PS50255">
    <property type="entry name" value="CYTOCHROME_B5_2"/>
    <property type="match status" value="1"/>
</dbReference>
<keyword evidence="1 5" id="KW-0349">Heme</keyword>
<dbReference type="SUPFAM" id="SSF55856">
    <property type="entry name" value="Cytochrome b5-like heme/steroid binding domain"/>
    <property type="match status" value="1"/>
</dbReference>
<dbReference type="PRINTS" id="PR00363">
    <property type="entry name" value="CYTOCHROMEB5"/>
</dbReference>
<gene>
    <name evidence="7" type="ORF">GQ607_002816</name>
</gene>
<evidence type="ECO:0000256" key="4">
    <source>
        <dbReference type="ARBA" id="ARBA00038168"/>
    </source>
</evidence>
<keyword evidence="2 5" id="KW-0479">Metal-binding</keyword>
<keyword evidence="8" id="KW-1185">Reference proteome</keyword>
<feature type="transmembrane region" description="Helical" evidence="5">
    <location>
        <begin position="221"/>
        <end position="242"/>
    </location>
</feature>
<comment type="caution">
    <text evidence="7">The sequence shown here is derived from an EMBL/GenBank/DDBJ whole genome shotgun (WGS) entry which is preliminary data.</text>
</comment>
<dbReference type="Proteomes" id="UP000434172">
    <property type="component" value="Unassembled WGS sequence"/>
</dbReference>
<dbReference type="AlphaFoldDB" id="A0A8H3WND5"/>
<sequence>MLKITWLPVLPTLGDAKLGCPWKTPSAKDKIIKPKAEMGTPARAGPLLLPLLAIRTHSSSPILVLWQPSSWKWDGEIDEELFAGDSSVRNANIRNLTTQLDEGKRLCTGISKWTMDVITESELAKHYEVHNLWVSIRGKVYDVSSYVDDHPGGVEVLKDVAGSDGTESFEYVGHSEDAYKTLAKFQIGVLEGETNEAAPISSQAWDVQRAQLQNASLNSKVAGWPVALTLLLAAGIVSRWLLRNQQAYEKTAFRFVWTVSSPFWTGIVLATLASLSMYLHLYARFTKTLEYYKEVWEYPSYFSCKANRANI</sequence>
<evidence type="ECO:0000313" key="7">
    <source>
        <dbReference type="EMBL" id="KAF0330049.1"/>
    </source>
</evidence>
<comment type="caution">
    <text evidence="5">Lacks conserved residue(s) required for the propagation of feature annotation.</text>
</comment>
<evidence type="ECO:0000313" key="8">
    <source>
        <dbReference type="Proteomes" id="UP000434172"/>
    </source>
</evidence>
<dbReference type="PANTHER" id="PTHR19359">
    <property type="entry name" value="CYTOCHROME B5"/>
    <property type="match status" value="1"/>
</dbReference>
<dbReference type="InterPro" id="IPR001199">
    <property type="entry name" value="Cyt_B5-like_heme/steroid-bd"/>
</dbReference>
<keyword evidence="5" id="KW-1133">Transmembrane helix</keyword>
<evidence type="ECO:0000256" key="3">
    <source>
        <dbReference type="ARBA" id="ARBA00023004"/>
    </source>
</evidence>
<evidence type="ECO:0000259" key="6">
    <source>
        <dbReference type="PROSITE" id="PS50255"/>
    </source>
</evidence>
<dbReference type="InterPro" id="IPR036400">
    <property type="entry name" value="Cyt_B5-like_heme/steroid_sf"/>
</dbReference>
<dbReference type="InterPro" id="IPR018506">
    <property type="entry name" value="Cyt_B5_heme-BS"/>
</dbReference>
<dbReference type="InterPro" id="IPR050668">
    <property type="entry name" value="Cytochrome_b5"/>
</dbReference>
<evidence type="ECO:0000256" key="2">
    <source>
        <dbReference type="ARBA" id="ARBA00022723"/>
    </source>
</evidence>
<reference evidence="7 8" key="1">
    <citation type="submission" date="2019-12" db="EMBL/GenBank/DDBJ databases">
        <title>A genome sequence resource for the geographically widespread anthracnose pathogen Colletotrichum asianum.</title>
        <authorList>
            <person name="Meng Y."/>
        </authorList>
    </citation>
    <scope>NUCLEOTIDE SEQUENCE [LARGE SCALE GENOMIC DNA]</scope>
    <source>
        <strain evidence="7 8">ICMP 18580</strain>
    </source>
</reference>
<keyword evidence="5" id="KW-0472">Membrane</keyword>
<dbReference type="PROSITE" id="PS00191">
    <property type="entry name" value="CYTOCHROME_B5_1"/>
    <property type="match status" value="1"/>
</dbReference>
<keyword evidence="5" id="KW-0812">Transmembrane</keyword>
<dbReference type="Pfam" id="PF00173">
    <property type="entry name" value="Cyt-b5"/>
    <property type="match status" value="1"/>
</dbReference>
<dbReference type="GO" id="GO:0016020">
    <property type="term" value="C:membrane"/>
    <property type="evidence" value="ECO:0007669"/>
    <property type="project" value="TreeGrafter"/>
</dbReference>
<accession>A0A8H3WND5</accession>
<dbReference type="GO" id="GO:0046872">
    <property type="term" value="F:metal ion binding"/>
    <property type="evidence" value="ECO:0007669"/>
    <property type="project" value="UniProtKB-UniRule"/>
</dbReference>
<organism evidence="7 8">
    <name type="scientific">Colletotrichum asianum</name>
    <dbReference type="NCBI Taxonomy" id="702518"/>
    <lineage>
        <taxon>Eukaryota</taxon>
        <taxon>Fungi</taxon>
        <taxon>Dikarya</taxon>
        <taxon>Ascomycota</taxon>
        <taxon>Pezizomycotina</taxon>
        <taxon>Sordariomycetes</taxon>
        <taxon>Hypocreomycetidae</taxon>
        <taxon>Glomerellales</taxon>
        <taxon>Glomerellaceae</taxon>
        <taxon>Colletotrichum</taxon>
        <taxon>Colletotrichum gloeosporioides species complex</taxon>
    </lineage>
</organism>
<feature type="domain" description="Cytochrome b5 heme-binding" evidence="6">
    <location>
        <begin position="115"/>
        <end position="191"/>
    </location>
</feature>
<dbReference type="Gene3D" id="3.10.120.10">
    <property type="entry name" value="Cytochrome b5-like heme/steroid binding domain"/>
    <property type="match status" value="1"/>
</dbReference>
<dbReference type="PANTHER" id="PTHR19359:SF14">
    <property type="entry name" value="CYTOCHROME B5 A"/>
    <property type="match status" value="1"/>
</dbReference>
<evidence type="ECO:0000256" key="5">
    <source>
        <dbReference type="RuleBase" id="RU362121"/>
    </source>
</evidence>
<keyword evidence="3 5" id="KW-0408">Iron</keyword>
<name>A0A8H3WND5_9PEZI</name>
<feature type="transmembrane region" description="Helical" evidence="5">
    <location>
        <begin position="262"/>
        <end position="283"/>
    </location>
</feature>
<protein>
    <recommendedName>
        <fullName evidence="6">Cytochrome b5 heme-binding domain-containing protein</fullName>
    </recommendedName>
</protein>
<dbReference type="SMART" id="SM01117">
    <property type="entry name" value="Cyt-b5"/>
    <property type="match status" value="1"/>
</dbReference>
<dbReference type="GO" id="GO:0020037">
    <property type="term" value="F:heme binding"/>
    <property type="evidence" value="ECO:0007669"/>
    <property type="project" value="UniProtKB-UniRule"/>
</dbReference>
<evidence type="ECO:0000256" key="1">
    <source>
        <dbReference type="ARBA" id="ARBA00022617"/>
    </source>
</evidence>
<proteinExistence type="inferred from homology"/>
<dbReference type="OrthoDB" id="260519at2759"/>
<dbReference type="EMBL" id="WOWK01000009">
    <property type="protein sequence ID" value="KAF0330049.1"/>
    <property type="molecule type" value="Genomic_DNA"/>
</dbReference>